<dbReference type="PANTHER" id="PTHR20994:SF0">
    <property type="entry name" value="ER MEMBRANE PROTEIN COMPLEX SUBUNIT 6"/>
    <property type="match status" value="1"/>
</dbReference>
<keyword evidence="6 9" id="KW-1133">Transmembrane helix</keyword>
<evidence type="ECO:0000313" key="10">
    <source>
        <dbReference type="EMBL" id="CAD6187363.1"/>
    </source>
</evidence>
<comment type="caution">
    <text evidence="10">The sequence shown here is derived from an EMBL/GenBank/DDBJ whole genome shotgun (WGS) entry which is preliminary data.</text>
</comment>
<dbReference type="PANTHER" id="PTHR20994">
    <property type="entry name" value="ER MEMBRANE PROTEIN COMPLEX SUBUNIT 6"/>
    <property type="match status" value="1"/>
</dbReference>
<dbReference type="EMBL" id="CAJGYM010000006">
    <property type="protein sequence ID" value="CAD6187363.1"/>
    <property type="molecule type" value="Genomic_DNA"/>
</dbReference>
<dbReference type="GO" id="GO:0034975">
    <property type="term" value="P:protein folding in endoplasmic reticulum"/>
    <property type="evidence" value="ECO:0007669"/>
    <property type="project" value="TreeGrafter"/>
</dbReference>
<comment type="subcellular location">
    <subcellularLocation>
        <location evidence="1">Endoplasmic reticulum membrane</location>
        <topology evidence="1">Multi-pass membrane protein</topology>
    </subcellularLocation>
</comment>
<feature type="transmembrane region" description="Helical" evidence="9">
    <location>
        <begin position="113"/>
        <end position="131"/>
    </location>
</feature>
<evidence type="ECO:0000256" key="5">
    <source>
        <dbReference type="ARBA" id="ARBA00022824"/>
    </source>
</evidence>
<protein>
    <recommendedName>
        <fullName evidence="3">ER membrane protein complex subunit 6</fullName>
    </recommendedName>
    <alternativeName>
        <fullName evidence="8">Transmembrane protein 93</fullName>
    </alternativeName>
</protein>
<dbReference type="InterPro" id="IPR008504">
    <property type="entry name" value="Emc6"/>
</dbReference>
<keyword evidence="5" id="KW-0256">Endoplasmic reticulum</keyword>
<sequence length="134" mass="15248">MYIAQGRQVVTFILSGSGVVLKFSWAVMSLENGLSDKTYNLLASEHNFQVLEFGRTCQSASAGIAAGILGLTAYRGFLFYILSVFLQAIVWHIESGDQWNEYFVDRDFLFHKFVGGIVAFNLFWFFFYGVIHVY</sequence>
<evidence type="ECO:0000256" key="6">
    <source>
        <dbReference type="ARBA" id="ARBA00022989"/>
    </source>
</evidence>
<evidence type="ECO:0000256" key="9">
    <source>
        <dbReference type="SAM" id="Phobius"/>
    </source>
</evidence>
<evidence type="ECO:0000256" key="2">
    <source>
        <dbReference type="ARBA" id="ARBA00009436"/>
    </source>
</evidence>
<dbReference type="AlphaFoldDB" id="A0A8S1GWX7"/>
<dbReference type="Proteomes" id="UP000835052">
    <property type="component" value="Unassembled WGS sequence"/>
</dbReference>
<keyword evidence="11" id="KW-1185">Reference proteome</keyword>
<gene>
    <name evidence="10" type="ORF">CAUJ_LOCUS3282</name>
</gene>
<evidence type="ECO:0000256" key="7">
    <source>
        <dbReference type="ARBA" id="ARBA00023136"/>
    </source>
</evidence>
<feature type="transmembrane region" description="Helical" evidence="9">
    <location>
        <begin position="77"/>
        <end position="93"/>
    </location>
</feature>
<dbReference type="GO" id="GO:0072546">
    <property type="term" value="C:EMC complex"/>
    <property type="evidence" value="ECO:0007669"/>
    <property type="project" value="InterPro"/>
</dbReference>
<evidence type="ECO:0000256" key="4">
    <source>
        <dbReference type="ARBA" id="ARBA00022692"/>
    </source>
</evidence>
<dbReference type="Pfam" id="PF07019">
    <property type="entry name" value="EMC6"/>
    <property type="match status" value="1"/>
</dbReference>
<name>A0A8S1GWX7_9PELO</name>
<evidence type="ECO:0000313" key="11">
    <source>
        <dbReference type="Proteomes" id="UP000835052"/>
    </source>
</evidence>
<dbReference type="InterPro" id="IPR029008">
    <property type="entry name" value="EMC6-like"/>
</dbReference>
<keyword evidence="7 9" id="KW-0472">Membrane</keyword>
<accession>A0A8S1GWX7</accession>
<evidence type="ECO:0000256" key="8">
    <source>
        <dbReference type="ARBA" id="ARBA00031072"/>
    </source>
</evidence>
<evidence type="ECO:0000256" key="1">
    <source>
        <dbReference type="ARBA" id="ARBA00004477"/>
    </source>
</evidence>
<evidence type="ECO:0000256" key="3">
    <source>
        <dbReference type="ARBA" id="ARBA00020827"/>
    </source>
</evidence>
<comment type="similarity">
    <text evidence="2">Belongs to the EMC6 family.</text>
</comment>
<reference evidence="10" key="1">
    <citation type="submission" date="2020-10" db="EMBL/GenBank/DDBJ databases">
        <authorList>
            <person name="Kikuchi T."/>
        </authorList>
    </citation>
    <scope>NUCLEOTIDE SEQUENCE</scope>
    <source>
        <strain evidence="10">NKZ352</strain>
    </source>
</reference>
<keyword evidence="4 9" id="KW-0812">Transmembrane</keyword>
<dbReference type="OrthoDB" id="16510at2759"/>
<proteinExistence type="inferred from homology"/>
<dbReference type="GO" id="GO:0000045">
    <property type="term" value="P:autophagosome assembly"/>
    <property type="evidence" value="ECO:0007669"/>
    <property type="project" value="TreeGrafter"/>
</dbReference>
<organism evidence="10 11">
    <name type="scientific">Caenorhabditis auriculariae</name>
    <dbReference type="NCBI Taxonomy" id="2777116"/>
    <lineage>
        <taxon>Eukaryota</taxon>
        <taxon>Metazoa</taxon>
        <taxon>Ecdysozoa</taxon>
        <taxon>Nematoda</taxon>
        <taxon>Chromadorea</taxon>
        <taxon>Rhabditida</taxon>
        <taxon>Rhabditina</taxon>
        <taxon>Rhabditomorpha</taxon>
        <taxon>Rhabditoidea</taxon>
        <taxon>Rhabditidae</taxon>
        <taxon>Peloderinae</taxon>
        <taxon>Caenorhabditis</taxon>
    </lineage>
</organism>